<feature type="region of interest" description="Disordered" evidence="1">
    <location>
        <begin position="29"/>
        <end position="51"/>
    </location>
</feature>
<proteinExistence type="predicted"/>
<evidence type="ECO:0000313" key="2">
    <source>
        <dbReference type="EMBL" id="CAJ2509625.1"/>
    </source>
</evidence>
<reference evidence="2" key="1">
    <citation type="submission" date="2023-10" db="EMBL/GenBank/DDBJ databases">
        <authorList>
            <person name="Hackl T."/>
        </authorList>
    </citation>
    <scope>NUCLEOTIDE SEQUENCE</scope>
</reference>
<dbReference type="Proteomes" id="UP001295740">
    <property type="component" value="Unassembled WGS sequence"/>
</dbReference>
<dbReference type="EMBL" id="CAUWAG010000012">
    <property type="protein sequence ID" value="CAJ2509625.1"/>
    <property type="molecule type" value="Genomic_DNA"/>
</dbReference>
<feature type="region of interest" description="Disordered" evidence="1">
    <location>
        <begin position="161"/>
        <end position="251"/>
    </location>
</feature>
<feature type="compositionally biased region" description="Pro residues" evidence="1">
    <location>
        <begin position="224"/>
        <end position="233"/>
    </location>
</feature>
<keyword evidence="3" id="KW-1185">Reference proteome</keyword>
<accession>A0AAI8VKR4</accession>
<protein>
    <submittedName>
        <fullName evidence="2">Uu.00g146510.m01.CDS01</fullName>
    </submittedName>
</protein>
<evidence type="ECO:0000256" key="1">
    <source>
        <dbReference type="SAM" id="MobiDB-lite"/>
    </source>
</evidence>
<organism evidence="2 3">
    <name type="scientific">Anthostomella pinea</name>
    <dbReference type="NCBI Taxonomy" id="933095"/>
    <lineage>
        <taxon>Eukaryota</taxon>
        <taxon>Fungi</taxon>
        <taxon>Dikarya</taxon>
        <taxon>Ascomycota</taxon>
        <taxon>Pezizomycotina</taxon>
        <taxon>Sordariomycetes</taxon>
        <taxon>Xylariomycetidae</taxon>
        <taxon>Xylariales</taxon>
        <taxon>Xylariaceae</taxon>
        <taxon>Anthostomella</taxon>
    </lineage>
</organism>
<gene>
    <name evidence="2" type="ORF">KHLLAP_LOCUS10093</name>
</gene>
<name>A0AAI8VKR4_9PEZI</name>
<dbReference type="AlphaFoldDB" id="A0AAI8VKR4"/>
<comment type="caution">
    <text evidence="2">The sequence shown here is derived from an EMBL/GenBank/DDBJ whole genome shotgun (WGS) entry which is preliminary data.</text>
</comment>
<feature type="compositionally biased region" description="Polar residues" evidence="1">
    <location>
        <begin position="196"/>
        <end position="208"/>
    </location>
</feature>
<sequence>MTDISTGDTQRLPSGLEVARWLYEQQKERDELVKHGKQAPHTHRGSEYGSRTDPLLTRVIAKKFGVPQSSLARQLKALKDGKPDASSDRLGGRPTKLTDTANQILSFHIYMLQKAGLPVSQKVVRNAVGELLARRDPPGALPSKTWILRWWAEARNDFKQRQSRQQAVPQDAASMTGGESGQVDRSASNDAEDTNGGHQYATTTTSFQPPEDAGPTPDDSTPDDPIPNDPTPNDPISDDPTPGGLAGPSST</sequence>
<evidence type="ECO:0000313" key="3">
    <source>
        <dbReference type="Proteomes" id="UP001295740"/>
    </source>
</evidence>